<dbReference type="EMBL" id="FZOF01000001">
    <property type="protein sequence ID" value="SNR86424.1"/>
    <property type="molecule type" value="Genomic_DNA"/>
</dbReference>
<dbReference type="AlphaFoldDB" id="A0A238ZUH8"/>
<name>A0A238ZUH8_9ACTN</name>
<feature type="transmembrane region" description="Helical" evidence="1">
    <location>
        <begin position="37"/>
        <end position="55"/>
    </location>
</feature>
<evidence type="ECO:0000313" key="3">
    <source>
        <dbReference type="Proteomes" id="UP000198280"/>
    </source>
</evidence>
<dbReference type="RefSeq" id="WP_089221930.1">
    <property type="nucleotide sequence ID" value="NZ_FZOF01000001.1"/>
</dbReference>
<keyword evidence="1" id="KW-1133">Transmembrane helix</keyword>
<keyword evidence="3" id="KW-1185">Reference proteome</keyword>
<dbReference type="OrthoDB" id="4328115at2"/>
<protein>
    <recommendedName>
        <fullName evidence="4">Integral membrane protein</fullName>
    </recommendedName>
</protein>
<dbReference type="Proteomes" id="UP000198280">
    <property type="component" value="Unassembled WGS sequence"/>
</dbReference>
<keyword evidence="1" id="KW-0812">Transmembrane</keyword>
<reference evidence="2 3" key="1">
    <citation type="submission" date="2017-06" db="EMBL/GenBank/DDBJ databases">
        <authorList>
            <person name="Kim H.J."/>
            <person name="Triplett B.A."/>
        </authorList>
    </citation>
    <scope>NUCLEOTIDE SEQUENCE [LARGE SCALE GENOMIC DNA]</scope>
    <source>
        <strain evidence="2 3">CGMCC 4.1858</strain>
    </source>
</reference>
<organism evidence="2 3">
    <name type="scientific">Actinacidiphila glaucinigra</name>
    <dbReference type="NCBI Taxonomy" id="235986"/>
    <lineage>
        <taxon>Bacteria</taxon>
        <taxon>Bacillati</taxon>
        <taxon>Actinomycetota</taxon>
        <taxon>Actinomycetes</taxon>
        <taxon>Kitasatosporales</taxon>
        <taxon>Streptomycetaceae</taxon>
        <taxon>Actinacidiphila</taxon>
    </lineage>
</organism>
<evidence type="ECO:0000256" key="1">
    <source>
        <dbReference type="SAM" id="Phobius"/>
    </source>
</evidence>
<evidence type="ECO:0008006" key="4">
    <source>
        <dbReference type="Google" id="ProtNLM"/>
    </source>
</evidence>
<gene>
    <name evidence="2" type="ORF">SAMN05216252_101534</name>
</gene>
<evidence type="ECO:0000313" key="2">
    <source>
        <dbReference type="EMBL" id="SNR86424.1"/>
    </source>
</evidence>
<keyword evidence="1" id="KW-0472">Membrane</keyword>
<proteinExistence type="predicted"/>
<accession>A0A238ZUH8</accession>
<sequence>MEGTGPRLRALRAGCFAALCVTLSATAHIMLSREPLPMTTTAGAFAGVFAVAYALGRRERGYWPITGLLVPLELAVDTLFTAGQNTCYGPGGGPVTGSWRSINEALVCHGDVGGSLTTAPGASGTGTSPWLLLLAHVCIGLVAAGWLRAGEDALHRLLRAAFRPLLVAVAVFRTPGPRGTTRPGAAGPAAAAPALPLLLHSVVRRGPPARLGFR</sequence>